<name>A0ACC2WGG8_9TREE</name>
<accession>A0ACC2WGG8</accession>
<reference evidence="1" key="1">
    <citation type="submission" date="2023-04" db="EMBL/GenBank/DDBJ databases">
        <title>Draft Genome sequencing of Naganishia species isolated from polar environments using Oxford Nanopore Technology.</title>
        <authorList>
            <person name="Leo P."/>
            <person name="Venkateswaran K."/>
        </authorList>
    </citation>
    <scope>NUCLEOTIDE SEQUENCE</scope>
    <source>
        <strain evidence="1">MNA-CCFEE 5425</strain>
    </source>
</reference>
<proteinExistence type="predicted"/>
<protein>
    <submittedName>
        <fullName evidence="1">Uncharacterized protein</fullName>
    </submittedName>
</protein>
<dbReference type="Proteomes" id="UP001243375">
    <property type="component" value="Unassembled WGS sequence"/>
</dbReference>
<gene>
    <name evidence="1" type="ORF">QFC22_006729</name>
</gene>
<evidence type="ECO:0000313" key="2">
    <source>
        <dbReference type="Proteomes" id="UP001243375"/>
    </source>
</evidence>
<keyword evidence="2" id="KW-1185">Reference proteome</keyword>
<comment type="caution">
    <text evidence="1">The sequence shown here is derived from an EMBL/GenBank/DDBJ whole genome shotgun (WGS) entry which is preliminary data.</text>
</comment>
<sequence>MQAPTLKSPVSGTSIPVAIRSANDRPVQSEQPVLQDGSHYRETSELAVAGKESDAARPVVEAGKKKKKRSGSTEEDDADKGKRPCDMCRKRKIRCTPVPGETDTTLSPETAGVKCKGCVNLDVPCTYLYVNKRAGRPLKKESEKAERRGEGSGKGKQKKAASGSALPSPPRPPSLTVQPTQPDQLTYMSPNDALASHFFSPTGDLDSHPRPAKRQRTSSQNSRSQEPLPPAIQYDESFAWTPGLSIGSFGAGESHDKYEAQREFERYRSHSQSQPTDLFGNVAGYPSQSNTYQANNNDGRANYMVSGSGLAGYGGVEDNDRSLQPFVPDFTNFTGMQPSKPDNGERIYDNETQQNQQHQQQGHSVFSFTGNSAGGSSGPEKVDSNRHHQQPSYMPHRDNPANTTHSHGRPVAGHQRTSTSDQQPSKFMRDAFQEDTPSKSKISGTALPPCPQIEDVTSWSNVSFFISLHLRYQHAIMPIIHKPTFNNDLALRLDRKDEMFRAFLLSLGGQADSVATDRDYFYSQTVGDTTTATILLAQGIRLAFCLGLHEPTPAGSNGENIDHVSLQLRRRIFFQLYNTDKTDASSGMQILMNDFEGVPPYPLCIDDELITTEGNLPQPVNRPSYMTGFVANVQLMQILSECMRRHRIYQTSPRDTDVYGILRWIERGQAQMRQVIQDLPDVLGPAPPLGVMVTDQSEMFATQRANLLITAVSSEFALLDLKALADPTHDIASERESVGREMYSLLSSIPVEHLAANGESMRGKVLRIFIALLSNAASPEHWNQHVRDWWDIYSKVQFVQMIPMNVDSLLGGSNTL</sequence>
<organism evidence="1 2">
    <name type="scientific">Naganishia vaughanmartiniae</name>
    <dbReference type="NCBI Taxonomy" id="1424756"/>
    <lineage>
        <taxon>Eukaryota</taxon>
        <taxon>Fungi</taxon>
        <taxon>Dikarya</taxon>
        <taxon>Basidiomycota</taxon>
        <taxon>Agaricomycotina</taxon>
        <taxon>Tremellomycetes</taxon>
        <taxon>Filobasidiales</taxon>
        <taxon>Filobasidiaceae</taxon>
        <taxon>Naganishia</taxon>
    </lineage>
</organism>
<evidence type="ECO:0000313" key="1">
    <source>
        <dbReference type="EMBL" id="KAJ9110508.1"/>
    </source>
</evidence>
<dbReference type="EMBL" id="JASBWU010000040">
    <property type="protein sequence ID" value="KAJ9110508.1"/>
    <property type="molecule type" value="Genomic_DNA"/>
</dbReference>